<dbReference type="GO" id="GO:0035861">
    <property type="term" value="C:site of double-strand break"/>
    <property type="evidence" value="ECO:0007669"/>
    <property type="project" value="TreeGrafter"/>
</dbReference>
<dbReference type="Pfam" id="PF23294">
    <property type="entry name" value="BRCT_TopB1_SLF1"/>
    <property type="match status" value="1"/>
</dbReference>
<dbReference type="Gene3D" id="3.40.50.10190">
    <property type="entry name" value="BRCT domain"/>
    <property type="match status" value="1"/>
</dbReference>
<evidence type="ECO:0000313" key="10">
    <source>
        <dbReference type="EMBL" id="KAH9365316.1"/>
    </source>
</evidence>
<reference evidence="10 11" key="1">
    <citation type="journal article" date="2020" name="Cell">
        <title>Large-Scale Comparative Analyses of Tick Genomes Elucidate Their Genetic Diversity and Vector Capacities.</title>
        <authorList>
            <consortium name="Tick Genome and Microbiome Consortium (TIGMIC)"/>
            <person name="Jia N."/>
            <person name="Wang J."/>
            <person name="Shi W."/>
            <person name="Du L."/>
            <person name="Sun Y."/>
            <person name="Zhan W."/>
            <person name="Jiang J.F."/>
            <person name="Wang Q."/>
            <person name="Zhang B."/>
            <person name="Ji P."/>
            <person name="Bell-Sakyi L."/>
            <person name="Cui X.M."/>
            <person name="Yuan T.T."/>
            <person name="Jiang B.G."/>
            <person name="Yang W.F."/>
            <person name="Lam T.T."/>
            <person name="Chang Q.C."/>
            <person name="Ding S.J."/>
            <person name="Wang X.J."/>
            <person name="Zhu J.G."/>
            <person name="Ruan X.D."/>
            <person name="Zhao L."/>
            <person name="Wei J.T."/>
            <person name="Ye R.Z."/>
            <person name="Que T.C."/>
            <person name="Du C.H."/>
            <person name="Zhou Y.H."/>
            <person name="Cheng J.X."/>
            <person name="Dai P.F."/>
            <person name="Guo W.B."/>
            <person name="Han X.H."/>
            <person name="Huang E.J."/>
            <person name="Li L.F."/>
            <person name="Wei W."/>
            <person name="Gao Y.C."/>
            <person name="Liu J.Z."/>
            <person name="Shao H.Z."/>
            <person name="Wang X."/>
            <person name="Wang C.C."/>
            <person name="Yang T.C."/>
            <person name="Huo Q.B."/>
            <person name="Li W."/>
            <person name="Chen H.Y."/>
            <person name="Chen S.E."/>
            <person name="Zhou L.G."/>
            <person name="Ni X.B."/>
            <person name="Tian J.H."/>
            <person name="Sheng Y."/>
            <person name="Liu T."/>
            <person name="Pan Y.S."/>
            <person name="Xia L.Y."/>
            <person name="Li J."/>
            <person name="Zhao F."/>
            <person name="Cao W.C."/>
        </authorList>
    </citation>
    <scope>NUCLEOTIDE SEQUENCE [LARGE SCALE GENOMIC DNA]</scope>
    <source>
        <strain evidence="10">HaeL-2018</strain>
    </source>
</reference>
<keyword evidence="6" id="KW-0234">DNA repair</keyword>
<dbReference type="PANTHER" id="PTHR46677">
    <property type="entry name" value="SMC5-SMC6 COMPLEX LOCALIZATION FACTOR PROTEIN 1"/>
    <property type="match status" value="1"/>
</dbReference>
<dbReference type="GO" id="GO:0005634">
    <property type="term" value="C:nucleus"/>
    <property type="evidence" value="ECO:0007669"/>
    <property type="project" value="UniProtKB-SubCell"/>
</dbReference>
<gene>
    <name evidence="10" type="ORF">HPB48_007970</name>
</gene>
<dbReference type="OMA" id="HMTAREE"/>
<evidence type="ECO:0000256" key="4">
    <source>
        <dbReference type="ARBA" id="ARBA00022737"/>
    </source>
</evidence>
<dbReference type="GO" id="GO:2000781">
    <property type="term" value="P:positive regulation of double-strand break repair"/>
    <property type="evidence" value="ECO:0007669"/>
    <property type="project" value="InterPro"/>
</dbReference>
<protein>
    <recommendedName>
        <fullName evidence="9">TopBP1/SLF1 BRCT domain-containing protein</fullName>
    </recommendedName>
</protein>
<keyword evidence="11" id="KW-1185">Reference proteome</keyword>
<dbReference type="PANTHER" id="PTHR46677:SF1">
    <property type="entry name" value="SMC5-SMC6 COMPLEX LOCALIZATION FACTOR PROTEIN 1"/>
    <property type="match status" value="1"/>
</dbReference>
<dbReference type="InterPro" id="IPR036420">
    <property type="entry name" value="BRCT_dom_sf"/>
</dbReference>
<sequence>MHNAHDVLVQGSDAYAPRRWRQRIAEQPLNAKGAFWDWRVVIYAGASRIPAYVNVLTAGGATILPSTVMSDHVGPGEVTHALFDPGAAKGMQLSPFVDADILCLKVEYIAAVLVEDPPPPPEGYYIPEVVKLLRSRRGSEEV</sequence>
<evidence type="ECO:0000256" key="3">
    <source>
        <dbReference type="ARBA" id="ARBA00022490"/>
    </source>
</evidence>
<keyword evidence="5" id="KW-0227">DNA damage</keyword>
<evidence type="ECO:0000256" key="7">
    <source>
        <dbReference type="ARBA" id="ARBA00023212"/>
    </source>
</evidence>
<dbReference type="InterPro" id="IPR042479">
    <property type="entry name" value="Slf1"/>
</dbReference>
<evidence type="ECO:0000256" key="5">
    <source>
        <dbReference type="ARBA" id="ARBA00022763"/>
    </source>
</evidence>
<comment type="caution">
    <text evidence="10">The sequence shown here is derived from an EMBL/GenBank/DDBJ whole genome shotgun (WGS) entry which is preliminary data.</text>
</comment>
<dbReference type="EMBL" id="JABSTR010000003">
    <property type="protein sequence ID" value="KAH9365316.1"/>
    <property type="molecule type" value="Genomic_DNA"/>
</dbReference>
<dbReference type="GO" id="GO:0005813">
    <property type="term" value="C:centrosome"/>
    <property type="evidence" value="ECO:0007669"/>
    <property type="project" value="UniProtKB-SubCell"/>
</dbReference>
<keyword evidence="3" id="KW-0963">Cytoplasm</keyword>
<feature type="domain" description="TopBP1/SLF1 BRCT" evidence="9">
    <location>
        <begin position="32"/>
        <end position="116"/>
    </location>
</feature>
<keyword evidence="8" id="KW-0539">Nucleus</keyword>
<dbReference type="GO" id="GO:0006281">
    <property type="term" value="P:DNA repair"/>
    <property type="evidence" value="ECO:0007669"/>
    <property type="project" value="UniProtKB-KW"/>
</dbReference>
<accession>A0A9J6FT72</accession>
<keyword evidence="7" id="KW-0206">Cytoskeleton</keyword>
<comment type="subcellular location">
    <subcellularLocation>
        <location evidence="2">Cytoplasm</location>
        <location evidence="2">Cytoskeleton</location>
        <location evidence="2">Microtubule organizing center</location>
        <location evidence="2">Centrosome</location>
    </subcellularLocation>
    <subcellularLocation>
        <location evidence="1">Nucleus</location>
    </subcellularLocation>
</comment>
<organism evidence="10 11">
    <name type="scientific">Haemaphysalis longicornis</name>
    <name type="common">Bush tick</name>
    <dbReference type="NCBI Taxonomy" id="44386"/>
    <lineage>
        <taxon>Eukaryota</taxon>
        <taxon>Metazoa</taxon>
        <taxon>Ecdysozoa</taxon>
        <taxon>Arthropoda</taxon>
        <taxon>Chelicerata</taxon>
        <taxon>Arachnida</taxon>
        <taxon>Acari</taxon>
        <taxon>Parasitiformes</taxon>
        <taxon>Ixodida</taxon>
        <taxon>Ixodoidea</taxon>
        <taxon>Ixodidae</taxon>
        <taxon>Haemaphysalinae</taxon>
        <taxon>Haemaphysalis</taxon>
    </lineage>
</organism>
<name>A0A9J6FT72_HAELO</name>
<evidence type="ECO:0000256" key="6">
    <source>
        <dbReference type="ARBA" id="ARBA00023204"/>
    </source>
</evidence>
<dbReference type="OrthoDB" id="251770at2759"/>
<evidence type="ECO:0000256" key="1">
    <source>
        <dbReference type="ARBA" id="ARBA00004123"/>
    </source>
</evidence>
<evidence type="ECO:0000256" key="8">
    <source>
        <dbReference type="ARBA" id="ARBA00023242"/>
    </source>
</evidence>
<dbReference type="AlphaFoldDB" id="A0A9J6FT72"/>
<evidence type="ECO:0000256" key="2">
    <source>
        <dbReference type="ARBA" id="ARBA00004300"/>
    </source>
</evidence>
<dbReference type="GO" id="GO:1990166">
    <property type="term" value="P:protein localization to site of double-strand break"/>
    <property type="evidence" value="ECO:0007669"/>
    <property type="project" value="TreeGrafter"/>
</dbReference>
<evidence type="ECO:0000259" key="9">
    <source>
        <dbReference type="Pfam" id="PF23294"/>
    </source>
</evidence>
<dbReference type="VEuPathDB" id="VectorBase:HLOH_062223"/>
<evidence type="ECO:0000313" key="11">
    <source>
        <dbReference type="Proteomes" id="UP000821853"/>
    </source>
</evidence>
<keyword evidence="4" id="KW-0677">Repeat</keyword>
<dbReference type="Proteomes" id="UP000821853">
    <property type="component" value="Unassembled WGS sequence"/>
</dbReference>
<proteinExistence type="predicted"/>
<dbReference type="CDD" id="cd17728">
    <property type="entry name" value="BRCT_TopBP1_rpt8"/>
    <property type="match status" value="1"/>
</dbReference>
<dbReference type="InterPro" id="IPR057595">
    <property type="entry name" value="TopB1_SLF1_BRCT"/>
</dbReference>
<dbReference type="InterPro" id="IPR049936">
    <property type="entry name" value="TopBP1_BRCT_8"/>
</dbReference>